<dbReference type="EMBL" id="VIEB01000207">
    <property type="protein sequence ID" value="TQE00725.1"/>
    <property type="molecule type" value="Genomic_DNA"/>
</dbReference>
<proteinExistence type="predicted"/>
<evidence type="ECO:0000313" key="1">
    <source>
        <dbReference type="EMBL" id="TQE00725.1"/>
    </source>
</evidence>
<gene>
    <name evidence="1" type="ORF">C1H46_013664</name>
</gene>
<sequence>MSLYKNIVEWNDSAGEEAFNIAKIRFWAEMNGLIPSSDISLPDPDMYIDDIDWSSSCNNIDPQLILDLEKSKKTKPSDDREAETLGNDREFVIFGLISPIYLNPMTLRCSGSDDEFEEEILRNKENNVLENYGKNVVDDKKNPWESACVGQIKAAAIGGGWNTNTTWNNNNSRYKTSTPSRFRGGYNDHKFGGWWWNNGGRRRNRYSVQVGYENLASCY</sequence>
<dbReference type="PANTHER" id="PTHR34567:SF3">
    <property type="entry name" value="FK506-BINDING-LIKE PROTEIN"/>
    <property type="match status" value="1"/>
</dbReference>
<dbReference type="AlphaFoldDB" id="A0A540MPN3"/>
<reference evidence="1 2" key="1">
    <citation type="journal article" date="2019" name="G3 (Bethesda)">
        <title>Sequencing of a Wild Apple (Malus baccata) Genome Unravels the Differences Between Cultivated and Wild Apple Species Regarding Disease Resistance and Cold Tolerance.</title>
        <authorList>
            <person name="Chen X."/>
        </authorList>
    </citation>
    <scope>NUCLEOTIDE SEQUENCE [LARGE SCALE GENOMIC DNA]</scope>
    <source>
        <strain evidence="2">cv. Shandingzi</strain>
        <tissue evidence="1">Leaves</tissue>
    </source>
</reference>
<dbReference type="PANTHER" id="PTHR34567">
    <property type="entry name" value="FK506-BINDING-LIKE PROTEIN"/>
    <property type="match status" value="1"/>
</dbReference>
<organism evidence="1 2">
    <name type="scientific">Malus baccata</name>
    <name type="common">Siberian crab apple</name>
    <name type="synonym">Pyrus baccata</name>
    <dbReference type="NCBI Taxonomy" id="106549"/>
    <lineage>
        <taxon>Eukaryota</taxon>
        <taxon>Viridiplantae</taxon>
        <taxon>Streptophyta</taxon>
        <taxon>Embryophyta</taxon>
        <taxon>Tracheophyta</taxon>
        <taxon>Spermatophyta</taxon>
        <taxon>Magnoliopsida</taxon>
        <taxon>eudicotyledons</taxon>
        <taxon>Gunneridae</taxon>
        <taxon>Pentapetalae</taxon>
        <taxon>rosids</taxon>
        <taxon>fabids</taxon>
        <taxon>Rosales</taxon>
        <taxon>Rosaceae</taxon>
        <taxon>Amygdaloideae</taxon>
        <taxon>Maleae</taxon>
        <taxon>Malus</taxon>
    </lineage>
</organism>
<dbReference type="STRING" id="106549.A0A540MPN3"/>
<name>A0A540MPN3_MALBA</name>
<accession>A0A540MPN3</accession>
<protein>
    <submittedName>
        <fullName evidence="1">Uncharacterized protein</fullName>
    </submittedName>
</protein>
<comment type="caution">
    <text evidence="1">The sequence shown here is derived from an EMBL/GenBank/DDBJ whole genome shotgun (WGS) entry which is preliminary data.</text>
</comment>
<keyword evidence="2" id="KW-1185">Reference proteome</keyword>
<dbReference type="Proteomes" id="UP000315295">
    <property type="component" value="Unassembled WGS sequence"/>
</dbReference>
<evidence type="ECO:0000313" key="2">
    <source>
        <dbReference type="Proteomes" id="UP000315295"/>
    </source>
</evidence>